<organism evidence="1 2">
    <name type="scientific">Brevibacterium permense</name>
    <dbReference type="NCBI Taxonomy" id="234834"/>
    <lineage>
        <taxon>Bacteria</taxon>
        <taxon>Bacillati</taxon>
        <taxon>Actinomycetota</taxon>
        <taxon>Actinomycetes</taxon>
        <taxon>Micrococcales</taxon>
        <taxon>Brevibacteriaceae</taxon>
        <taxon>Brevibacterium</taxon>
    </lineage>
</organism>
<gene>
    <name evidence="1" type="ORF">GCM10009690_15620</name>
</gene>
<name>A0ABN2A8C0_9MICO</name>
<dbReference type="RefSeq" id="WP_173151286.1">
    <property type="nucleotide sequence ID" value="NZ_BAAALX010000009.1"/>
</dbReference>
<reference evidence="1 2" key="1">
    <citation type="journal article" date="2019" name="Int. J. Syst. Evol. Microbiol.">
        <title>The Global Catalogue of Microorganisms (GCM) 10K type strain sequencing project: providing services to taxonomists for standard genome sequencing and annotation.</title>
        <authorList>
            <consortium name="The Broad Institute Genomics Platform"/>
            <consortium name="The Broad Institute Genome Sequencing Center for Infectious Disease"/>
            <person name="Wu L."/>
            <person name="Ma J."/>
        </authorList>
    </citation>
    <scope>NUCLEOTIDE SEQUENCE [LARGE SCALE GENOMIC DNA]</scope>
    <source>
        <strain evidence="1 2">JCM 13318</strain>
    </source>
</reference>
<accession>A0ABN2A8C0</accession>
<proteinExistence type="predicted"/>
<sequence length="59" mass="6861">MTSTTELAEHRDNEYRDFAVLHDLDARMLNRGAKRNRLHDPYPFEVSGDALARYKATHS</sequence>
<evidence type="ECO:0000313" key="2">
    <source>
        <dbReference type="Proteomes" id="UP001500177"/>
    </source>
</evidence>
<protein>
    <submittedName>
        <fullName evidence="1">Uncharacterized protein</fullName>
    </submittedName>
</protein>
<dbReference type="Proteomes" id="UP001500177">
    <property type="component" value="Unassembled WGS sequence"/>
</dbReference>
<keyword evidence="2" id="KW-1185">Reference proteome</keyword>
<evidence type="ECO:0000313" key="1">
    <source>
        <dbReference type="EMBL" id="GAA1513576.1"/>
    </source>
</evidence>
<comment type="caution">
    <text evidence="1">The sequence shown here is derived from an EMBL/GenBank/DDBJ whole genome shotgun (WGS) entry which is preliminary data.</text>
</comment>
<dbReference type="EMBL" id="BAAALX010000009">
    <property type="protein sequence ID" value="GAA1513576.1"/>
    <property type="molecule type" value="Genomic_DNA"/>
</dbReference>